<dbReference type="InterPro" id="IPR038630">
    <property type="entry name" value="L24e/L24_sf"/>
</dbReference>
<dbReference type="Gene3D" id="2.30.170.20">
    <property type="entry name" value="Ribosomal protein L24e"/>
    <property type="match status" value="1"/>
</dbReference>
<dbReference type="GO" id="GO:0022625">
    <property type="term" value="C:cytosolic large ribosomal subunit"/>
    <property type="evidence" value="ECO:0007669"/>
    <property type="project" value="TreeGrafter"/>
</dbReference>
<sequence length="157" mass="18169">MVVKTDLCYFTECKVFPGHGIRYVRKDGKLLTFLNSKAFSLHMQRKKAQRLRWTLVWRRKHKASSKKVIKKKKTKTVKVVRAIAGLSLDELKERMVSKTGGAKKSTTKKEATIKAVKARRRTAEERKKRSAGFSKSSRATKGFVKVPKSRMRMRTQR</sequence>
<keyword evidence="2" id="KW-0689">Ribosomal protein</keyword>
<dbReference type="EMBL" id="HBHP01019643">
    <property type="protein sequence ID" value="CAD9768208.1"/>
    <property type="molecule type" value="Transcribed_RNA"/>
</dbReference>
<name>A0A7S2TS79_9EUKA</name>
<evidence type="ECO:0000256" key="1">
    <source>
        <dbReference type="ARBA" id="ARBA00005647"/>
    </source>
</evidence>
<evidence type="ECO:0000256" key="4">
    <source>
        <dbReference type="SAM" id="MobiDB-lite"/>
    </source>
</evidence>
<dbReference type="PANTHER" id="PTHR10792:SF1">
    <property type="entry name" value="RIBOSOMAL PROTEIN L24"/>
    <property type="match status" value="1"/>
</dbReference>
<dbReference type="InterPro" id="IPR056366">
    <property type="entry name" value="Ribosomal_eL24"/>
</dbReference>
<gene>
    <name evidence="6" type="ORF">LSP00402_LOCUS12187</name>
    <name evidence="7" type="ORF">LSP00402_LOCUS12188</name>
</gene>
<comment type="similarity">
    <text evidence="1">Belongs to the eukaryotic ribosomal protein eL24 family.</text>
</comment>
<feature type="region of interest" description="Disordered" evidence="4">
    <location>
        <begin position="97"/>
        <end position="157"/>
    </location>
</feature>
<evidence type="ECO:0000259" key="5">
    <source>
        <dbReference type="Pfam" id="PF01246"/>
    </source>
</evidence>
<evidence type="ECO:0000256" key="3">
    <source>
        <dbReference type="ARBA" id="ARBA00023274"/>
    </source>
</evidence>
<protein>
    <recommendedName>
        <fullName evidence="5">Large ribosomal subunit protein eL24-related N-terminal domain-containing protein</fullName>
    </recommendedName>
</protein>
<dbReference type="GO" id="GO:0003729">
    <property type="term" value="F:mRNA binding"/>
    <property type="evidence" value="ECO:0007669"/>
    <property type="project" value="TreeGrafter"/>
</dbReference>
<dbReference type="FunFam" id="2.30.170.20:FF:000003">
    <property type="entry name" value="60S ribosomal protein L24"/>
    <property type="match status" value="1"/>
</dbReference>
<evidence type="ECO:0000256" key="2">
    <source>
        <dbReference type="ARBA" id="ARBA00022980"/>
    </source>
</evidence>
<evidence type="ECO:0000313" key="7">
    <source>
        <dbReference type="EMBL" id="CAD9768209.1"/>
    </source>
</evidence>
<feature type="compositionally biased region" description="Basic residues" evidence="4">
    <location>
        <begin position="147"/>
        <end position="157"/>
    </location>
</feature>
<dbReference type="PROSITE" id="PS01073">
    <property type="entry name" value="RIBOSOMAL_L24E"/>
    <property type="match status" value="1"/>
</dbReference>
<dbReference type="AlphaFoldDB" id="A0A7S2TS79"/>
<accession>A0A7S2TS79</accession>
<proteinExistence type="inferred from homology"/>
<dbReference type="InterPro" id="IPR023442">
    <property type="entry name" value="Ribosomal_eL24_CS"/>
</dbReference>
<dbReference type="InterPro" id="IPR000988">
    <property type="entry name" value="Ribosomal_eL24-rel_N"/>
</dbReference>
<dbReference type="PANTHER" id="PTHR10792">
    <property type="entry name" value="60S RIBOSOMAL PROTEIN L24"/>
    <property type="match status" value="1"/>
</dbReference>
<feature type="domain" description="Large ribosomal subunit protein eL24-related N-terminal" evidence="5">
    <location>
        <begin position="4"/>
        <end position="66"/>
    </location>
</feature>
<dbReference type="EMBL" id="HBHP01019644">
    <property type="protein sequence ID" value="CAD9768209.1"/>
    <property type="molecule type" value="Transcribed_RNA"/>
</dbReference>
<dbReference type="Pfam" id="PF01246">
    <property type="entry name" value="Ribosomal_L24e"/>
    <property type="match status" value="1"/>
</dbReference>
<dbReference type="GO" id="GO:0003735">
    <property type="term" value="F:structural constituent of ribosome"/>
    <property type="evidence" value="ECO:0007669"/>
    <property type="project" value="InterPro"/>
</dbReference>
<keyword evidence="3" id="KW-0687">Ribonucleoprotein</keyword>
<dbReference type="SUPFAM" id="SSF57716">
    <property type="entry name" value="Glucocorticoid receptor-like (DNA-binding domain)"/>
    <property type="match status" value="1"/>
</dbReference>
<organism evidence="7">
    <name type="scientific">Lotharella oceanica</name>
    <dbReference type="NCBI Taxonomy" id="641309"/>
    <lineage>
        <taxon>Eukaryota</taxon>
        <taxon>Sar</taxon>
        <taxon>Rhizaria</taxon>
        <taxon>Cercozoa</taxon>
        <taxon>Chlorarachniophyceae</taxon>
        <taxon>Lotharella</taxon>
    </lineage>
</organism>
<dbReference type="GO" id="GO:0002181">
    <property type="term" value="P:cytoplasmic translation"/>
    <property type="evidence" value="ECO:0007669"/>
    <property type="project" value="TreeGrafter"/>
</dbReference>
<reference evidence="7" key="1">
    <citation type="submission" date="2021-01" db="EMBL/GenBank/DDBJ databases">
        <authorList>
            <person name="Corre E."/>
            <person name="Pelletier E."/>
            <person name="Niang G."/>
            <person name="Scheremetjew M."/>
            <person name="Finn R."/>
            <person name="Kale V."/>
            <person name="Holt S."/>
            <person name="Cochrane G."/>
            <person name="Meng A."/>
            <person name="Brown T."/>
            <person name="Cohen L."/>
        </authorList>
    </citation>
    <scope>NUCLEOTIDE SEQUENCE</scope>
    <source>
        <strain evidence="7">CCMP622</strain>
    </source>
</reference>
<evidence type="ECO:0000313" key="6">
    <source>
        <dbReference type="EMBL" id="CAD9768208.1"/>
    </source>
</evidence>
<dbReference type="CDD" id="cd00472">
    <property type="entry name" value="Ribosomal_L24e_L24"/>
    <property type="match status" value="1"/>
</dbReference>